<dbReference type="Gene3D" id="3.30.950.30">
    <property type="entry name" value="Schlafen, AAA domain"/>
    <property type="match status" value="1"/>
</dbReference>
<evidence type="ECO:0000313" key="4">
    <source>
        <dbReference type="Proteomes" id="UP001295444"/>
    </source>
</evidence>
<dbReference type="AlphaFoldDB" id="A0AAD1VLV8"/>
<dbReference type="EMBL" id="OW240912">
    <property type="protein sequence ID" value="CAH2222520.1"/>
    <property type="molecule type" value="Genomic_DNA"/>
</dbReference>
<evidence type="ECO:0000259" key="2">
    <source>
        <dbReference type="Pfam" id="PF17057"/>
    </source>
</evidence>
<evidence type="ECO:0000259" key="1">
    <source>
        <dbReference type="Pfam" id="PF04326"/>
    </source>
</evidence>
<organism evidence="3 4">
    <name type="scientific">Pelobates cultripes</name>
    <name type="common">Western spadefoot toad</name>
    <dbReference type="NCBI Taxonomy" id="61616"/>
    <lineage>
        <taxon>Eukaryota</taxon>
        <taxon>Metazoa</taxon>
        <taxon>Chordata</taxon>
        <taxon>Craniata</taxon>
        <taxon>Vertebrata</taxon>
        <taxon>Euteleostomi</taxon>
        <taxon>Amphibia</taxon>
        <taxon>Batrachia</taxon>
        <taxon>Anura</taxon>
        <taxon>Pelobatoidea</taxon>
        <taxon>Pelobatidae</taxon>
        <taxon>Pelobates</taxon>
    </lineage>
</organism>
<dbReference type="PANTHER" id="PTHR12155">
    <property type="entry name" value="SCHLAFEN"/>
    <property type="match status" value="1"/>
</dbReference>
<dbReference type="Pfam" id="PF04326">
    <property type="entry name" value="SLFN_AlbA_2"/>
    <property type="match status" value="1"/>
</dbReference>
<protein>
    <submittedName>
        <fullName evidence="3">Schlafen family member 14</fullName>
    </submittedName>
</protein>
<dbReference type="PANTHER" id="PTHR12155:SF30">
    <property type="entry name" value="PROTEIN SLFN14"/>
    <property type="match status" value="1"/>
</dbReference>
<sequence>MKYKKKEKKLQKENITTAVCALLNSGGGLVRVQIENKDFDYRLDTLGLDIEKSLDELISNTTSKDYFDITQDGLYLNIFVKSWTTKFFLSRICSVDTGLYSRSFTSKKKASPMQVMDMMEEKSKGKRARFDQTLFFPEQINELLDRKYFHLNEKLPLSESLYMEFKDFSGASDKVRIQEAIPDYFSAFANSDGGCLIIGVDNDAKVKGCCTQCSESETKHLVEERIRKLKSIHFDYCDEGAPSYKLTITNVRDDQNKPSGFVIILKIEPFCCLTFADDPQSWIMNSDSFVSHIEDLKQLNPSEWIEMMSTKDTEGTIHGTEGKYYILAMQPED</sequence>
<gene>
    <name evidence="3" type="ORF">PECUL_23A001929</name>
</gene>
<keyword evidence="4" id="KW-1185">Reference proteome</keyword>
<reference evidence="3" key="1">
    <citation type="submission" date="2022-03" db="EMBL/GenBank/DDBJ databases">
        <authorList>
            <person name="Alioto T."/>
            <person name="Alioto T."/>
            <person name="Gomez Garrido J."/>
        </authorList>
    </citation>
    <scope>NUCLEOTIDE SEQUENCE</scope>
</reference>
<evidence type="ECO:0000313" key="3">
    <source>
        <dbReference type="EMBL" id="CAH2222520.1"/>
    </source>
</evidence>
<dbReference type="InterPro" id="IPR029684">
    <property type="entry name" value="Schlafen"/>
</dbReference>
<dbReference type="InterPro" id="IPR038461">
    <property type="entry name" value="Schlafen_AlbA_2_dom_sf"/>
</dbReference>
<name>A0AAD1VLV8_PELCU</name>
<feature type="domain" description="Poxin-Schlafen/Schlafen-like N-terminal" evidence="2">
    <location>
        <begin position="64"/>
        <end position="127"/>
    </location>
</feature>
<dbReference type="InterPro" id="IPR007421">
    <property type="entry name" value="Schlafen_AlbA_2_dom"/>
</dbReference>
<dbReference type="Proteomes" id="UP001295444">
    <property type="component" value="Chromosome 01"/>
</dbReference>
<feature type="domain" description="Schlafen AlbA-2" evidence="1">
    <location>
        <begin position="159"/>
        <end position="271"/>
    </location>
</feature>
<proteinExistence type="predicted"/>
<dbReference type="InterPro" id="IPR031450">
    <property type="entry name" value="Poxin-SLFN/SLFN_N"/>
</dbReference>
<dbReference type="Pfam" id="PF17057">
    <property type="entry name" value="B3R"/>
    <property type="match status" value="1"/>
</dbReference>
<accession>A0AAD1VLV8</accession>